<feature type="region of interest" description="Disordered" evidence="1">
    <location>
        <begin position="1"/>
        <end position="156"/>
    </location>
</feature>
<evidence type="ECO:0000313" key="2">
    <source>
        <dbReference type="EMBL" id="GBG59678.1"/>
    </source>
</evidence>
<feature type="compositionally biased region" description="Basic and acidic residues" evidence="1">
    <location>
        <begin position="24"/>
        <end position="41"/>
    </location>
</feature>
<sequence>MGVARDSSGGEPTSLEKKRKRQKTVREEVAEQTRRMERMKGYSEPMIGGDDGDGGERASGKRTPGMRGREEQGVKRRQSKQEGATRSKKAKRPGGLTIREGQAMGEGDSARLGIATPRETLEKSKRKLAAEEGDGQKKPRRRKTAEGTSGGERAVGRPYDEAATFWLEYEWNNDGEVMEKELPIQLLIDPRKVCDIPPWKIYYNHRSLTRDGVEDIKGAMLRQFHEEKRKIWTKNPLVLAPIYKPVTHKPERAQRVHKDVFKPEDKDKYFYYPVSLMENTRHKMFKQRTQKASFEGMREVWENQGRSVAIQGNPSGKEAEKQAFFNFHKLLLGKSLNGAHWTMARKATTLADQDHVAAIGNALRQWIPLVTAGDEVFRKGMEFYDKWVEGKLLGRDGKMPLSKPGKYMPDKSPSLQVIPEMGGKGADGETKMGWLVRVPPPPTKKKTQSDDKFFVVVKEPDMFCWQSLDDMTDAEKLSILDDILALREVFVQSADGHLKRQHKPGIKGMVVTRKVDLVMLLMLHYILFLESEEDAEVCRYGSQFFRTKEQLLAEFAPRGLTKQVWVELRKHFHGAVEYVNTCKRCLSYEKESLNETKKMYDDKRFPKSFEKSVRSILRRTEEEVQDTIRVSGDVRHMKWHKINRVTSLIPFCCPASQTHTRLIEIHEIM</sequence>
<feature type="compositionally biased region" description="Basic and acidic residues" evidence="1">
    <location>
        <begin position="119"/>
        <end position="137"/>
    </location>
</feature>
<dbReference type="AlphaFoldDB" id="A0A388JPI6"/>
<feature type="compositionally biased region" description="Basic and acidic residues" evidence="1">
    <location>
        <begin position="67"/>
        <end position="85"/>
    </location>
</feature>
<evidence type="ECO:0000256" key="1">
    <source>
        <dbReference type="SAM" id="MobiDB-lite"/>
    </source>
</evidence>
<dbReference type="Proteomes" id="UP000265515">
    <property type="component" value="Unassembled WGS sequence"/>
</dbReference>
<accession>A0A388JPI6</accession>
<keyword evidence="3" id="KW-1185">Reference proteome</keyword>
<evidence type="ECO:0000313" key="3">
    <source>
        <dbReference type="Proteomes" id="UP000265515"/>
    </source>
</evidence>
<organism evidence="2 3">
    <name type="scientific">Chara braunii</name>
    <name type="common">Braun's stonewort</name>
    <dbReference type="NCBI Taxonomy" id="69332"/>
    <lineage>
        <taxon>Eukaryota</taxon>
        <taxon>Viridiplantae</taxon>
        <taxon>Streptophyta</taxon>
        <taxon>Charophyceae</taxon>
        <taxon>Charales</taxon>
        <taxon>Characeae</taxon>
        <taxon>Chara</taxon>
    </lineage>
</organism>
<gene>
    <name evidence="2" type="ORF">CBR_g49944</name>
</gene>
<comment type="caution">
    <text evidence="2">The sequence shown here is derived from an EMBL/GenBank/DDBJ whole genome shotgun (WGS) entry which is preliminary data.</text>
</comment>
<reference evidence="2 3" key="1">
    <citation type="journal article" date="2018" name="Cell">
        <title>The Chara Genome: Secondary Complexity and Implications for Plant Terrestrialization.</title>
        <authorList>
            <person name="Nishiyama T."/>
            <person name="Sakayama H."/>
            <person name="Vries J.D."/>
            <person name="Buschmann H."/>
            <person name="Saint-Marcoux D."/>
            <person name="Ullrich K.K."/>
            <person name="Haas F.B."/>
            <person name="Vanderstraeten L."/>
            <person name="Becker D."/>
            <person name="Lang D."/>
            <person name="Vosolsobe S."/>
            <person name="Rombauts S."/>
            <person name="Wilhelmsson P.K.I."/>
            <person name="Janitza P."/>
            <person name="Kern R."/>
            <person name="Heyl A."/>
            <person name="Rumpler F."/>
            <person name="Villalobos L.I.A.C."/>
            <person name="Clay J.M."/>
            <person name="Skokan R."/>
            <person name="Toyoda A."/>
            <person name="Suzuki Y."/>
            <person name="Kagoshima H."/>
            <person name="Schijlen E."/>
            <person name="Tajeshwar N."/>
            <person name="Catarino B."/>
            <person name="Hetherington A.J."/>
            <person name="Saltykova A."/>
            <person name="Bonnot C."/>
            <person name="Breuninger H."/>
            <person name="Symeonidi A."/>
            <person name="Radhakrishnan G.V."/>
            <person name="Van Nieuwerburgh F."/>
            <person name="Deforce D."/>
            <person name="Chang C."/>
            <person name="Karol K.G."/>
            <person name="Hedrich R."/>
            <person name="Ulvskov P."/>
            <person name="Glockner G."/>
            <person name="Delwiche C.F."/>
            <person name="Petrasek J."/>
            <person name="Van de Peer Y."/>
            <person name="Friml J."/>
            <person name="Beilby M."/>
            <person name="Dolan L."/>
            <person name="Kohara Y."/>
            <person name="Sugano S."/>
            <person name="Fujiyama A."/>
            <person name="Delaux P.-M."/>
            <person name="Quint M."/>
            <person name="TheiBen G."/>
            <person name="Hagemann M."/>
            <person name="Harholt J."/>
            <person name="Dunand C."/>
            <person name="Zachgo S."/>
            <person name="Langdale J."/>
            <person name="Maumus F."/>
            <person name="Straeten D.V.D."/>
            <person name="Gould S.B."/>
            <person name="Rensing S.A."/>
        </authorList>
    </citation>
    <scope>NUCLEOTIDE SEQUENCE [LARGE SCALE GENOMIC DNA]</scope>
    <source>
        <strain evidence="2 3">S276</strain>
    </source>
</reference>
<dbReference type="Gramene" id="GBG59678">
    <property type="protein sequence ID" value="GBG59678"/>
    <property type="gene ID" value="CBR_g49944"/>
</dbReference>
<proteinExistence type="predicted"/>
<protein>
    <submittedName>
        <fullName evidence="2">Uncharacterized protein</fullName>
    </submittedName>
</protein>
<name>A0A388JPI6_CHABU</name>
<dbReference type="EMBL" id="BFEA01000005">
    <property type="protein sequence ID" value="GBG59678.1"/>
    <property type="molecule type" value="Genomic_DNA"/>
</dbReference>